<reference evidence="1 2" key="1">
    <citation type="submission" date="2014-09" db="EMBL/GenBank/DDBJ databases">
        <title>Vibrio maritimus JCM 19235. (C45) whole genome shotgun sequence.</title>
        <authorList>
            <person name="Sawabe T."/>
            <person name="Meirelles P."/>
            <person name="Nakanishi M."/>
            <person name="Sayaka M."/>
            <person name="Hattori M."/>
            <person name="Ohkuma M."/>
        </authorList>
    </citation>
    <scope>NUCLEOTIDE SEQUENCE [LARGE SCALE GENOMIC DNA]</scope>
    <source>
        <strain evidence="2">JCM19235</strain>
    </source>
</reference>
<reference evidence="1 2" key="2">
    <citation type="submission" date="2014-09" db="EMBL/GenBank/DDBJ databases">
        <authorList>
            <consortium name="NBRP consortium"/>
            <person name="Sawabe T."/>
            <person name="Meirelles P."/>
            <person name="Nakanishi M."/>
            <person name="Sayaka M."/>
            <person name="Hattori M."/>
            <person name="Ohkuma M."/>
        </authorList>
    </citation>
    <scope>NUCLEOTIDE SEQUENCE [LARGE SCALE GENOMIC DNA]</scope>
    <source>
        <strain evidence="2">JCM19235</strain>
    </source>
</reference>
<keyword evidence="2" id="KW-1185">Reference proteome</keyword>
<evidence type="ECO:0000313" key="1">
    <source>
        <dbReference type="EMBL" id="GAL17383.1"/>
    </source>
</evidence>
<organism evidence="1 2">
    <name type="scientific">Vibrio maritimus</name>
    <dbReference type="NCBI Taxonomy" id="990268"/>
    <lineage>
        <taxon>Bacteria</taxon>
        <taxon>Pseudomonadati</taxon>
        <taxon>Pseudomonadota</taxon>
        <taxon>Gammaproteobacteria</taxon>
        <taxon>Vibrionales</taxon>
        <taxon>Vibrionaceae</taxon>
        <taxon>Vibrio</taxon>
    </lineage>
</organism>
<dbReference type="Pfam" id="PF14099">
    <property type="entry name" value="Polysacc_lyase"/>
    <property type="match status" value="1"/>
</dbReference>
<name>A0A090RS53_9VIBR</name>
<sequence>MTRVRHYLSEPIEKKRWYQFDIKVMWTPSSEGYLQVQIDDTTVVDYQGPTSYLDCVGPYFKAGVYRDYSPHTFVVYFDDYSRSEM</sequence>
<dbReference type="EMBL" id="BBMR01000001">
    <property type="protein sequence ID" value="GAL17383.1"/>
    <property type="molecule type" value="Genomic_DNA"/>
</dbReference>
<comment type="caution">
    <text evidence="1">The sequence shown here is derived from an EMBL/GenBank/DDBJ whole genome shotgun (WGS) entry which is preliminary data.</text>
</comment>
<dbReference type="InterPro" id="IPR025975">
    <property type="entry name" value="Polysacc_lyase"/>
</dbReference>
<proteinExistence type="predicted"/>
<accession>A0A090RS53</accession>
<dbReference type="AlphaFoldDB" id="A0A090RS53"/>
<dbReference type="Gene3D" id="2.60.120.200">
    <property type="match status" value="1"/>
</dbReference>
<dbReference type="Proteomes" id="UP000029228">
    <property type="component" value="Unassembled WGS sequence"/>
</dbReference>
<evidence type="ECO:0000313" key="2">
    <source>
        <dbReference type="Proteomes" id="UP000029228"/>
    </source>
</evidence>
<protein>
    <submittedName>
        <fullName evidence="1">Uncharacterized protein</fullName>
    </submittedName>
</protein>
<gene>
    <name evidence="1" type="ORF">JCM19235_5932</name>
</gene>
<dbReference type="STRING" id="990268.JCM19235_5932"/>